<dbReference type="Proteomes" id="UP000482578">
    <property type="component" value="Unassembled WGS sequence"/>
</dbReference>
<dbReference type="GO" id="GO:0017089">
    <property type="term" value="F:glycolipid transfer activity"/>
    <property type="evidence" value="ECO:0007669"/>
    <property type="project" value="TreeGrafter"/>
</dbReference>
<accession>A0A6B2KPM9</accession>
<keyword evidence="3" id="KW-0812">Transmembrane</keyword>
<organism evidence="6 7">
    <name type="scientific">Crenobacter caeni</name>
    <dbReference type="NCBI Taxonomy" id="2705474"/>
    <lineage>
        <taxon>Bacteria</taxon>
        <taxon>Pseudomonadati</taxon>
        <taxon>Pseudomonadota</taxon>
        <taxon>Betaproteobacteria</taxon>
        <taxon>Neisseriales</taxon>
        <taxon>Neisseriaceae</taxon>
        <taxon>Crenobacter</taxon>
    </lineage>
</organism>
<dbReference type="Pfam" id="PF06835">
    <property type="entry name" value="LptC"/>
    <property type="match status" value="1"/>
</dbReference>
<protein>
    <submittedName>
        <fullName evidence="6">LPS export ABC transporter periplasmic protein LptC</fullName>
    </submittedName>
</protein>
<dbReference type="GO" id="GO:0015221">
    <property type="term" value="F:lipopolysaccharide transmembrane transporter activity"/>
    <property type="evidence" value="ECO:0007669"/>
    <property type="project" value="InterPro"/>
</dbReference>
<keyword evidence="4" id="KW-1133">Transmembrane helix</keyword>
<dbReference type="RefSeq" id="WP_163315354.1">
    <property type="nucleotide sequence ID" value="NZ_JAAGAA010000003.1"/>
</dbReference>
<evidence type="ECO:0000256" key="3">
    <source>
        <dbReference type="ARBA" id="ARBA00022692"/>
    </source>
</evidence>
<evidence type="ECO:0000256" key="4">
    <source>
        <dbReference type="ARBA" id="ARBA00022989"/>
    </source>
</evidence>
<dbReference type="EMBL" id="JAAGAA010000003">
    <property type="protein sequence ID" value="NDV12118.1"/>
    <property type="molecule type" value="Genomic_DNA"/>
</dbReference>
<comment type="caution">
    <text evidence="6">The sequence shown here is derived from an EMBL/GenBank/DDBJ whole genome shotgun (WGS) entry which is preliminary data.</text>
</comment>
<name>A0A6B2KPM9_9NEIS</name>
<dbReference type="NCBIfam" id="TIGR04409">
    <property type="entry name" value="LptC_YrbK"/>
    <property type="match status" value="1"/>
</dbReference>
<evidence type="ECO:0000313" key="6">
    <source>
        <dbReference type="EMBL" id="NDV12118.1"/>
    </source>
</evidence>
<sequence length="187" mass="21192">MKRFPRLFPLLLVLLLSLLTIVLDRVTREKNTATEVDASQPEYTVENFTATRFNEAGLLQDRLTAKKMWQYPKSKEIDFDAPRLTSYKNGQVNYTVDGEVGRYNSASRKVWFDRRVEMNDPGRAGAQPVRLETRAMTVDLATSVARGPAPVTVWQGDSVLRATGFVYEQPKGVVSLLSNVRIHYVQP</sequence>
<dbReference type="Gene3D" id="2.60.450.10">
    <property type="entry name" value="Lipopolysaccharide (LPS) transport protein A like domain"/>
    <property type="match status" value="1"/>
</dbReference>
<keyword evidence="5" id="KW-0472">Membrane</keyword>
<evidence type="ECO:0000256" key="1">
    <source>
        <dbReference type="ARBA" id="ARBA00022475"/>
    </source>
</evidence>
<gene>
    <name evidence="6" type="primary">lptC</name>
    <name evidence="6" type="ORF">GZH52_04805</name>
</gene>
<evidence type="ECO:0000256" key="5">
    <source>
        <dbReference type="ARBA" id="ARBA00023136"/>
    </source>
</evidence>
<dbReference type="PANTHER" id="PTHR37481">
    <property type="entry name" value="LIPOPOLYSACCHARIDE EXPORT SYSTEM PROTEIN LPTC"/>
    <property type="match status" value="1"/>
</dbReference>
<keyword evidence="1" id="KW-1003">Cell membrane</keyword>
<evidence type="ECO:0000256" key="2">
    <source>
        <dbReference type="ARBA" id="ARBA00022519"/>
    </source>
</evidence>
<proteinExistence type="predicted"/>
<reference evidence="6 7" key="1">
    <citation type="submission" date="2020-02" db="EMBL/GenBank/DDBJ databases">
        <authorList>
            <person name="Yang Z."/>
        </authorList>
    </citation>
    <scope>NUCLEOTIDE SEQUENCE [LARGE SCALE GENOMIC DNA]</scope>
    <source>
        <strain evidence="6 7">HX-7-9</strain>
    </source>
</reference>
<keyword evidence="7" id="KW-1185">Reference proteome</keyword>
<dbReference type="PANTHER" id="PTHR37481:SF1">
    <property type="entry name" value="LIPOPOLYSACCHARIDE EXPORT SYSTEM PROTEIN LPTC"/>
    <property type="match status" value="1"/>
</dbReference>
<evidence type="ECO:0000313" key="7">
    <source>
        <dbReference type="Proteomes" id="UP000482578"/>
    </source>
</evidence>
<dbReference type="GO" id="GO:0005886">
    <property type="term" value="C:plasma membrane"/>
    <property type="evidence" value="ECO:0007669"/>
    <property type="project" value="InterPro"/>
</dbReference>
<dbReference type="InterPro" id="IPR010664">
    <property type="entry name" value="LipoPS_assembly_LptC-rel"/>
</dbReference>
<keyword evidence="2" id="KW-0997">Cell inner membrane</keyword>
<dbReference type="GO" id="GO:0030288">
    <property type="term" value="C:outer membrane-bounded periplasmic space"/>
    <property type="evidence" value="ECO:0007669"/>
    <property type="project" value="TreeGrafter"/>
</dbReference>
<dbReference type="AlphaFoldDB" id="A0A6B2KPM9"/>
<dbReference type="InterPro" id="IPR026265">
    <property type="entry name" value="LptC"/>
</dbReference>
<dbReference type="InterPro" id="IPR052363">
    <property type="entry name" value="LPS_export_LptC"/>
</dbReference>